<reference evidence="1 2" key="1">
    <citation type="journal article" date="2015" name="Genome Announc.">
        <title>Whole-Genome Sequence of Leptospira interrogans Serovar Hardjo Subtype Hardjoprajitno Strain Norma, Isolated from Cattle in a Leptospirosis Outbreak in Brazil.</title>
        <authorList>
            <person name="Cosate M.R."/>
            <person name="Soares S.C."/>
            <person name="Mendes T.A."/>
            <person name="Raittz R.T."/>
            <person name="Moreira E.C."/>
            <person name="Leite R."/>
            <person name="Fernandes G.R."/>
            <person name="Haddad J.P."/>
            <person name="Ortega J.M."/>
        </authorList>
    </citation>
    <scope>NUCLEOTIDE SEQUENCE [LARGE SCALE GENOMIC DNA]</scope>
    <source>
        <strain evidence="1 2">Norma</strain>
    </source>
</reference>
<dbReference type="PATRIC" id="fig|1279460.3.peg.2719"/>
<protein>
    <submittedName>
        <fullName evidence="1">Uncharacterized protein</fullName>
    </submittedName>
</protein>
<sequence length="37" mass="4360">MKSRIGFLKVQFNKTASIDRFYKTEIDGVFIFLTTLM</sequence>
<gene>
    <name evidence="1" type="ORF">G436_2698</name>
</gene>
<evidence type="ECO:0000313" key="2">
    <source>
        <dbReference type="Proteomes" id="UP000056502"/>
    </source>
</evidence>
<dbReference type="AntiFam" id="ANF00053">
    <property type="entry name" value="Translation of DNA repeat"/>
</dbReference>
<name>A0A0M4N9K6_LEPIR</name>
<dbReference type="Proteomes" id="UP000056502">
    <property type="component" value="Chromosome I"/>
</dbReference>
<dbReference type="AlphaFoldDB" id="A0A0M4N9K6"/>
<dbReference type="EMBL" id="CP012603">
    <property type="protein sequence ID" value="ALE39868.1"/>
    <property type="molecule type" value="Genomic_DNA"/>
</dbReference>
<organism evidence="1">
    <name type="scientific">Leptospira interrogans serovar Hardjo str. Norma</name>
    <dbReference type="NCBI Taxonomy" id="1279460"/>
    <lineage>
        <taxon>Bacteria</taxon>
        <taxon>Pseudomonadati</taxon>
        <taxon>Spirochaetota</taxon>
        <taxon>Spirochaetia</taxon>
        <taxon>Leptospirales</taxon>
        <taxon>Leptospiraceae</taxon>
        <taxon>Leptospira</taxon>
    </lineage>
</organism>
<accession>A0A0M4N9K6</accession>
<proteinExistence type="predicted"/>
<evidence type="ECO:0000313" key="1">
    <source>
        <dbReference type="EMBL" id="ALE39868.1"/>
    </source>
</evidence>